<evidence type="ECO:0000313" key="3">
    <source>
        <dbReference type="EMBL" id="MDQ8206428.1"/>
    </source>
</evidence>
<sequence length="337" mass="35680">MMKKILQNTAISFVALTAISAHAATNYTNGYSASTYYSMSSGDSVISFDWGADGAFYTMSTPGYSNVTVYRHSNGSSSPIYSNVNNFAGASVVAIGDSIYFNDSNYSNDQNIWQYNTSTGITSSSPISTTSNYALFGHGGELYITGAVGFGTNHIYHSALDSNGGLASDPATNLGETFGSSGPLAFDASGNLYYAPGFGDLSIYRWSFEEVAASIVDPVNNPLPTEDALWYNYSADFGSVSGGTGMIIDEDGELVISLTSFSGSSELVKFSVDSEGEYAGYESILSTSERLGDLRLYQGEVYFANGNEVLLLVPEPAAAALLIGLCALATGAVRRRR</sequence>
<protein>
    <recommendedName>
        <fullName evidence="5">PEP-CTERM protein-sorting domain-containing protein</fullName>
    </recommendedName>
</protein>
<dbReference type="SUPFAM" id="SSF75011">
    <property type="entry name" value="3-carboxy-cis,cis-mucoante lactonizing enzyme"/>
    <property type="match status" value="1"/>
</dbReference>
<dbReference type="Proteomes" id="UP001225316">
    <property type="component" value="Unassembled WGS sequence"/>
</dbReference>
<accession>A0ABU1AQL0</accession>
<reference evidence="3 4" key="1">
    <citation type="submission" date="2023-04" db="EMBL/GenBank/DDBJ databases">
        <title>A novel bacteria isolated from coastal sediment.</title>
        <authorList>
            <person name="Liu X.-J."/>
            <person name="Du Z.-J."/>
        </authorList>
    </citation>
    <scope>NUCLEOTIDE SEQUENCE [LARGE SCALE GENOMIC DNA]</scope>
    <source>
        <strain evidence="3 4">SDUM461003</strain>
    </source>
</reference>
<keyword evidence="2" id="KW-0732">Signal</keyword>
<keyword evidence="1" id="KW-0812">Transmembrane</keyword>
<evidence type="ECO:0008006" key="5">
    <source>
        <dbReference type="Google" id="ProtNLM"/>
    </source>
</evidence>
<organism evidence="3 4">
    <name type="scientific">Thalassobacterium maritimum</name>
    <dbReference type="NCBI Taxonomy" id="3041265"/>
    <lineage>
        <taxon>Bacteria</taxon>
        <taxon>Pseudomonadati</taxon>
        <taxon>Verrucomicrobiota</taxon>
        <taxon>Opitutia</taxon>
        <taxon>Puniceicoccales</taxon>
        <taxon>Coraliomargaritaceae</taxon>
        <taxon>Thalassobacterium</taxon>
    </lineage>
</organism>
<dbReference type="RefSeq" id="WP_308948498.1">
    <property type="nucleotide sequence ID" value="NZ_JARXHW010000004.1"/>
</dbReference>
<evidence type="ECO:0000256" key="1">
    <source>
        <dbReference type="SAM" id="Phobius"/>
    </source>
</evidence>
<proteinExistence type="predicted"/>
<feature type="chain" id="PRO_5047139560" description="PEP-CTERM protein-sorting domain-containing protein" evidence="2">
    <location>
        <begin position="24"/>
        <end position="337"/>
    </location>
</feature>
<evidence type="ECO:0000256" key="2">
    <source>
        <dbReference type="SAM" id="SignalP"/>
    </source>
</evidence>
<name>A0ABU1AQL0_9BACT</name>
<feature type="transmembrane region" description="Helical" evidence="1">
    <location>
        <begin position="317"/>
        <end position="333"/>
    </location>
</feature>
<keyword evidence="4" id="KW-1185">Reference proteome</keyword>
<feature type="signal peptide" evidence="2">
    <location>
        <begin position="1"/>
        <end position="23"/>
    </location>
</feature>
<gene>
    <name evidence="3" type="ORF">QEH52_02830</name>
</gene>
<keyword evidence="1" id="KW-1133">Transmembrane helix</keyword>
<comment type="caution">
    <text evidence="3">The sequence shown here is derived from an EMBL/GenBank/DDBJ whole genome shotgun (WGS) entry which is preliminary data.</text>
</comment>
<dbReference type="EMBL" id="JARXHW010000004">
    <property type="protein sequence ID" value="MDQ8206428.1"/>
    <property type="molecule type" value="Genomic_DNA"/>
</dbReference>
<keyword evidence="1" id="KW-0472">Membrane</keyword>
<evidence type="ECO:0000313" key="4">
    <source>
        <dbReference type="Proteomes" id="UP001225316"/>
    </source>
</evidence>